<gene>
    <name evidence="5" type="ORF">CYCCA115_LOCUS13220</name>
</gene>
<keyword evidence="3" id="KW-0732">Signal</keyword>
<dbReference type="InterPro" id="IPR050780">
    <property type="entry name" value="Mucin_vWF_Thrombospondin_sf"/>
</dbReference>
<evidence type="ECO:0000259" key="4">
    <source>
        <dbReference type="PROSITE" id="PS51233"/>
    </source>
</evidence>
<keyword evidence="1" id="KW-1015">Disulfide bond</keyword>
<feature type="domain" description="VWFD" evidence="4">
    <location>
        <begin position="568"/>
        <end position="756"/>
    </location>
</feature>
<protein>
    <recommendedName>
        <fullName evidence="4">VWFD domain-containing protein</fullName>
    </recommendedName>
</protein>
<dbReference type="EMBL" id="CAKOGP040001792">
    <property type="protein sequence ID" value="CAJ1951752.1"/>
    <property type="molecule type" value="Genomic_DNA"/>
</dbReference>
<dbReference type="PROSITE" id="PS51233">
    <property type="entry name" value="VWFD"/>
    <property type="match status" value="2"/>
</dbReference>
<dbReference type="Proteomes" id="UP001295423">
    <property type="component" value="Unassembled WGS sequence"/>
</dbReference>
<evidence type="ECO:0000256" key="2">
    <source>
        <dbReference type="ARBA" id="ARBA00023180"/>
    </source>
</evidence>
<feature type="domain" description="VWFD" evidence="4">
    <location>
        <begin position="249"/>
        <end position="462"/>
    </location>
</feature>
<dbReference type="GO" id="GO:0031012">
    <property type="term" value="C:extracellular matrix"/>
    <property type="evidence" value="ECO:0007669"/>
    <property type="project" value="TreeGrafter"/>
</dbReference>
<evidence type="ECO:0000313" key="6">
    <source>
        <dbReference type="Proteomes" id="UP001295423"/>
    </source>
</evidence>
<dbReference type="SMART" id="SM00216">
    <property type="entry name" value="VWD"/>
    <property type="match status" value="1"/>
</dbReference>
<dbReference type="PANTHER" id="PTHR11339">
    <property type="entry name" value="EXTRACELLULAR MATRIX GLYCOPROTEIN RELATED"/>
    <property type="match status" value="1"/>
</dbReference>
<dbReference type="InterPro" id="IPR001846">
    <property type="entry name" value="VWF_type-D"/>
</dbReference>
<dbReference type="AlphaFoldDB" id="A0AAD2FSH1"/>
<keyword evidence="2" id="KW-0325">Glycoprotein</keyword>
<keyword evidence="6" id="KW-1185">Reference proteome</keyword>
<feature type="chain" id="PRO_5042102035" description="VWFD domain-containing protein" evidence="3">
    <location>
        <begin position="16"/>
        <end position="825"/>
    </location>
</feature>
<dbReference type="PANTHER" id="PTHR11339:SF386">
    <property type="entry name" value="HEMOLECTIN, ISOFORM A"/>
    <property type="match status" value="1"/>
</dbReference>
<sequence>MKLSVLTLLFTVVLAKANGDADAVDQGDRHLSVRANQCTIGDDCCFNGIDVCNRNGLNGIFEVGSQSCQGERSCVSGGRVAGSELKVGAGSCIGQGLKERACALAGSKGKVEIGDGSCVGDRTCNQMGRDGTATVGDGSCLGYQSCFHVAREDGEVHIGDNSCTKNRSCRAVGKTAVEGLENGSITIGNGSCNCIGCCGCLKPGDTVGDGVCNSFGDGEDNCCLESGDRNPFGPLSDNILCFDQRTQCRKATVSGDPHIRTFSGTAYDCMGQGEFILTKSISETDPLEIRGLFVDPQFTGQANPWENDKSPQTVTRGVSFIVDEDVPRVKIMTDDINVADQACGLHFYVDDAEVSRDQMLDGSLFGNDVKVTSEGQYDMRFKFHDYEADLTVLVSSVSRKWGCVISFSSCLKEEYHGDVIGLFGTNNAYKDDDWTTPGGEQLVIPTNPKKRGSRGAATDFCLGHYCFQGDVADSFFGADYTYYSRCDISPYEGSYDEDAFEQMLATITAACDEAELDINIPSNGLYDAALDLHLRDADYNECPVDVIEEVIRNNEIATFNCERTPERTEIGTGGDPHFTTWKNEHFEYHGQCDLTLVSDEDFAGGLGLDIQIRTKVVRFWSYIKNVAIKIGNDILEIEGSADAGDAEAHYWINYEYQGDLDSVAGYPVTQELPSVYKRKYIIDLSSKYPGASISVKIYKEFLRVQFSGDESAFGNTVGLLGNFKNGKTLARDGVTEIHDFSDLGDEWQVLPSEPKLFREASFPQFPERCIKPEDPRGDRARRLGESNITMEEAEAACSSLNDELSIKDCVYDILATQDLGMVGAF</sequence>
<reference evidence="5" key="1">
    <citation type="submission" date="2023-08" db="EMBL/GenBank/DDBJ databases">
        <authorList>
            <person name="Audoor S."/>
            <person name="Bilcke G."/>
        </authorList>
    </citation>
    <scope>NUCLEOTIDE SEQUENCE</scope>
</reference>
<evidence type="ECO:0000313" key="5">
    <source>
        <dbReference type="EMBL" id="CAJ1951752.1"/>
    </source>
</evidence>
<dbReference type="Pfam" id="PF00094">
    <property type="entry name" value="VWD"/>
    <property type="match status" value="2"/>
</dbReference>
<organism evidence="5 6">
    <name type="scientific">Cylindrotheca closterium</name>
    <dbReference type="NCBI Taxonomy" id="2856"/>
    <lineage>
        <taxon>Eukaryota</taxon>
        <taxon>Sar</taxon>
        <taxon>Stramenopiles</taxon>
        <taxon>Ochrophyta</taxon>
        <taxon>Bacillariophyta</taxon>
        <taxon>Bacillariophyceae</taxon>
        <taxon>Bacillariophycidae</taxon>
        <taxon>Bacillariales</taxon>
        <taxon>Bacillariaceae</taxon>
        <taxon>Cylindrotheca</taxon>
    </lineage>
</organism>
<feature type="signal peptide" evidence="3">
    <location>
        <begin position="1"/>
        <end position="15"/>
    </location>
</feature>
<name>A0AAD2FSH1_9STRA</name>
<evidence type="ECO:0000256" key="1">
    <source>
        <dbReference type="ARBA" id="ARBA00023157"/>
    </source>
</evidence>
<comment type="caution">
    <text evidence="5">The sequence shown here is derived from an EMBL/GenBank/DDBJ whole genome shotgun (WGS) entry which is preliminary data.</text>
</comment>
<accession>A0AAD2FSH1</accession>
<dbReference type="GO" id="GO:0005615">
    <property type="term" value="C:extracellular space"/>
    <property type="evidence" value="ECO:0007669"/>
    <property type="project" value="TreeGrafter"/>
</dbReference>
<evidence type="ECO:0000256" key="3">
    <source>
        <dbReference type="SAM" id="SignalP"/>
    </source>
</evidence>
<proteinExistence type="predicted"/>